<name>A0ABS5R917_9HYPH</name>
<keyword evidence="1" id="KW-0812">Transmembrane</keyword>
<keyword evidence="1" id="KW-0472">Membrane</keyword>
<organism evidence="2 3">
    <name type="scientific">Ancylobacter radicis</name>
    <dbReference type="NCBI Taxonomy" id="2836179"/>
    <lineage>
        <taxon>Bacteria</taxon>
        <taxon>Pseudomonadati</taxon>
        <taxon>Pseudomonadota</taxon>
        <taxon>Alphaproteobacteria</taxon>
        <taxon>Hyphomicrobiales</taxon>
        <taxon>Xanthobacteraceae</taxon>
        <taxon>Ancylobacter</taxon>
    </lineage>
</organism>
<keyword evidence="1" id="KW-1133">Transmembrane helix</keyword>
<evidence type="ECO:0000256" key="1">
    <source>
        <dbReference type="SAM" id="Phobius"/>
    </source>
</evidence>
<feature type="transmembrane region" description="Helical" evidence="1">
    <location>
        <begin position="56"/>
        <end position="79"/>
    </location>
</feature>
<keyword evidence="3" id="KW-1185">Reference proteome</keyword>
<feature type="transmembrane region" description="Helical" evidence="1">
    <location>
        <begin position="20"/>
        <end position="49"/>
    </location>
</feature>
<sequence length="140" mass="14439">MFRFLLGMVGVELRYTARRAAVTGLLVALGALMLSGAAIAFLTACYILLAVRYDPIVAGFIISGICLILALVFFIIAYVRLRSPRRAAGLGNVAAYAARPATPPPGTSADPAARPPASTSTVIAVAAGAALLGLILGRRI</sequence>
<dbReference type="EMBL" id="JAHCQH010000015">
    <property type="protein sequence ID" value="MBS9477329.1"/>
    <property type="molecule type" value="Genomic_DNA"/>
</dbReference>
<reference evidence="2" key="1">
    <citation type="submission" date="2021-05" db="EMBL/GenBank/DDBJ databases">
        <authorList>
            <person name="Sun Q."/>
            <person name="Inoue M."/>
        </authorList>
    </citation>
    <scope>NUCLEOTIDE SEQUENCE</scope>
    <source>
        <strain evidence="2">VKM B-3255</strain>
    </source>
</reference>
<comment type="caution">
    <text evidence="2">The sequence shown here is derived from an EMBL/GenBank/DDBJ whole genome shotgun (WGS) entry which is preliminary data.</text>
</comment>
<gene>
    <name evidence="2" type="ORF">KIP89_09440</name>
</gene>
<dbReference type="RefSeq" id="WP_213755112.1">
    <property type="nucleotide sequence ID" value="NZ_JAHCQH010000015.1"/>
</dbReference>
<evidence type="ECO:0000313" key="2">
    <source>
        <dbReference type="EMBL" id="MBS9477329.1"/>
    </source>
</evidence>
<protein>
    <submittedName>
        <fullName evidence="2">Phage holin family protein</fullName>
    </submittedName>
</protein>
<accession>A0ABS5R917</accession>
<proteinExistence type="predicted"/>
<dbReference type="Proteomes" id="UP001166585">
    <property type="component" value="Unassembled WGS sequence"/>
</dbReference>
<evidence type="ECO:0000313" key="3">
    <source>
        <dbReference type="Proteomes" id="UP001166585"/>
    </source>
</evidence>